<name>A0A3B3RCL5_9TELE</name>
<evidence type="ECO:0000313" key="2">
    <source>
        <dbReference type="Ensembl" id="ENSPKIP00000016397.1"/>
    </source>
</evidence>
<feature type="compositionally biased region" description="Basic residues" evidence="1">
    <location>
        <begin position="110"/>
        <end position="122"/>
    </location>
</feature>
<organism evidence="2 3">
    <name type="scientific">Paramormyrops kingsleyae</name>
    <dbReference type="NCBI Taxonomy" id="1676925"/>
    <lineage>
        <taxon>Eukaryota</taxon>
        <taxon>Metazoa</taxon>
        <taxon>Chordata</taxon>
        <taxon>Craniata</taxon>
        <taxon>Vertebrata</taxon>
        <taxon>Euteleostomi</taxon>
        <taxon>Actinopterygii</taxon>
        <taxon>Neopterygii</taxon>
        <taxon>Teleostei</taxon>
        <taxon>Osteoglossocephala</taxon>
        <taxon>Osteoglossomorpha</taxon>
        <taxon>Osteoglossiformes</taxon>
        <taxon>Mormyridae</taxon>
        <taxon>Paramormyrops</taxon>
    </lineage>
</organism>
<dbReference type="AlphaFoldDB" id="A0A3B3RCL5"/>
<reference evidence="2" key="2">
    <citation type="submission" date="2025-09" db="UniProtKB">
        <authorList>
            <consortium name="Ensembl"/>
        </authorList>
    </citation>
    <scope>IDENTIFICATION</scope>
</reference>
<evidence type="ECO:0000256" key="1">
    <source>
        <dbReference type="SAM" id="MobiDB-lite"/>
    </source>
</evidence>
<protein>
    <submittedName>
        <fullName evidence="2">Uncharacterized protein</fullName>
    </submittedName>
</protein>
<reference evidence="2" key="1">
    <citation type="submission" date="2025-08" db="UniProtKB">
        <authorList>
            <consortium name="Ensembl"/>
        </authorList>
    </citation>
    <scope>IDENTIFICATION</scope>
</reference>
<feature type="region of interest" description="Disordered" evidence="1">
    <location>
        <begin position="98"/>
        <end position="122"/>
    </location>
</feature>
<keyword evidence="3" id="KW-1185">Reference proteome</keyword>
<dbReference type="Ensembl" id="ENSPKIT00000040888.1">
    <property type="protein sequence ID" value="ENSPKIP00000016397.1"/>
    <property type="gene ID" value="ENSPKIG00000002737.1"/>
</dbReference>
<sequence length="122" mass="13461">WKTKDPTEVLVNVNTHDGQCDHSDAAARPVEAQSDAAARPVEAQSDAAARPVEAQSDAAAWPVEAQSDAAARHMHILRVPIPINTLLTECRVIFPDEPLGQKPHHESCRQRLRHVRQRGNLL</sequence>
<proteinExistence type="predicted"/>
<evidence type="ECO:0000313" key="3">
    <source>
        <dbReference type="Proteomes" id="UP000261540"/>
    </source>
</evidence>
<feature type="region of interest" description="Disordered" evidence="1">
    <location>
        <begin position="15"/>
        <end position="55"/>
    </location>
</feature>
<accession>A0A3B3RCL5</accession>
<dbReference type="Proteomes" id="UP000261540">
    <property type="component" value="Unplaced"/>
</dbReference>